<dbReference type="HOGENOM" id="CLU_2796245_0_0_1"/>
<reference evidence="1 2" key="1">
    <citation type="journal article" date="2003" name="PLoS Biol.">
        <title>The genome sequence of Caenorhabditis briggsae: a platform for comparative genomics.</title>
        <authorList>
            <person name="Stein L.D."/>
            <person name="Bao Z."/>
            <person name="Blasiar D."/>
            <person name="Blumenthal T."/>
            <person name="Brent M.R."/>
            <person name="Chen N."/>
            <person name="Chinwalla A."/>
            <person name="Clarke L."/>
            <person name="Clee C."/>
            <person name="Coghlan A."/>
            <person name="Coulson A."/>
            <person name="D'Eustachio P."/>
            <person name="Fitch D.H."/>
            <person name="Fulton L.A."/>
            <person name="Fulton R.E."/>
            <person name="Griffiths-Jones S."/>
            <person name="Harris T.W."/>
            <person name="Hillier L.W."/>
            <person name="Kamath R."/>
            <person name="Kuwabara P.E."/>
            <person name="Mardis E.R."/>
            <person name="Marra M.A."/>
            <person name="Miner T.L."/>
            <person name="Minx P."/>
            <person name="Mullikin J.C."/>
            <person name="Plumb R.W."/>
            <person name="Rogers J."/>
            <person name="Schein J.E."/>
            <person name="Sohrmann M."/>
            <person name="Spieth J."/>
            <person name="Stajich J.E."/>
            <person name="Wei C."/>
            <person name="Willey D."/>
            <person name="Wilson R.K."/>
            <person name="Durbin R."/>
            <person name="Waterston R.H."/>
        </authorList>
    </citation>
    <scope>NUCLEOTIDE SEQUENCE [LARGE SCALE GENOMIC DNA]</scope>
    <source>
        <strain evidence="1 2">AF16</strain>
    </source>
</reference>
<protein>
    <submittedName>
        <fullName evidence="1">Protein CBG25902</fullName>
    </submittedName>
</protein>
<name>B6IHL2_CAEBR</name>
<dbReference type="KEGG" id="cbr:CBG_25902"/>
<dbReference type="EMBL" id="HE601459">
    <property type="protein sequence ID" value="CAR99413.1"/>
    <property type="molecule type" value="Genomic_DNA"/>
</dbReference>
<evidence type="ECO:0000313" key="2">
    <source>
        <dbReference type="Proteomes" id="UP000008549"/>
    </source>
</evidence>
<gene>
    <name evidence="1" type="ORF">CBG25902</name>
    <name evidence="1" type="ORF">CBG_25902</name>
</gene>
<dbReference type="GeneID" id="68917384"/>
<dbReference type="Proteomes" id="UP000008549">
    <property type="component" value="Unassembled WGS sequence"/>
</dbReference>
<organism evidence="1 2">
    <name type="scientific">Caenorhabditis briggsae</name>
    <dbReference type="NCBI Taxonomy" id="6238"/>
    <lineage>
        <taxon>Eukaryota</taxon>
        <taxon>Metazoa</taxon>
        <taxon>Ecdysozoa</taxon>
        <taxon>Nematoda</taxon>
        <taxon>Chromadorea</taxon>
        <taxon>Rhabditida</taxon>
        <taxon>Rhabditina</taxon>
        <taxon>Rhabditomorpha</taxon>
        <taxon>Rhabditoidea</taxon>
        <taxon>Rhabditidae</taxon>
        <taxon>Peloderinae</taxon>
        <taxon>Caenorhabditis</taxon>
    </lineage>
</organism>
<dbReference type="CTD" id="68917384"/>
<evidence type="ECO:0000313" key="1">
    <source>
        <dbReference type="EMBL" id="CAR99413.1"/>
    </source>
</evidence>
<accession>B6IHL2</accession>
<dbReference type="AlphaFoldDB" id="B6IHL2"/>
<sequence length="68" mass="7896">MFIGLTVVVVVSYSNATDPVSEMRFQSIFHLFVTQFLSVHLFQPSGYFAFRVFFKSWPRDSVCSFFLS</sequence>
<reference evidence="1 2" key="2">
    <citation type="journal article" date="2011" name="PLoS Genet.">
        <title>Caenorhabditis briggsae recombinant inbred line genotypes reveal inter-strain incompatibility and the evolution of recombination.</title>
        <authorList>
            <person name="Ross J.A."/>
            <person name="Koboldt D.C."/>
            <person name="Staisch J.E."/>
            <person name="Chamberlin H.M."/>
            <person name="Gupta B.P."/>
            <person name="Miller R.D."/>
            <person name="Baird S.E."/>
            <person name="Haag E.S."/>
        </authorList>
    </citation>
    <scope>NUCLEOTIDE SEQUENCE [LARGE SCALE GENOMIC DNA]</scope>
    <source>
        <strain evidence="1 2">AF16</strain>
    </source>
</reference>
<proteinExistence type="predicted"/>
<keyword evidence="2" id="KW-1185">Reference proteome</keyword>
<dbReference type="InParanoid" id="B6IHL2"/>
<dbReference type="RefSeq" id="XP_045098976.1">
    <property type="nucleotide sequence ID" value="XM_045244223.1"/>
</dbReference>